<name>A0A0D0E3X2_9AGAM</name>
<evidence type="ECO:0000313" key="3">
    <source>
        <dbReference type="Proteomes" id="UP000054538"/>
    </source>
</evidence>
<evidence type="ECO:0000313" key="2">
    <source>
        <dbReference type="EMBL" id="KIK91840.1"/>
    </source>
</evidence>
<gene>
    <name evidence="2" type="ORF">PAXRUDRAFT_609008</name>
</gene>
<reference evidence="2 3" key="1">
    <citation type="submission" date="2014-04" db="EMBL/GenBank/DDBJ databases">
        <authorList>
            <consortium name="DOE Joint Genome Institute"/>
            <person name="Kuo A."/>
            <person name="Kohler A."/>
            <person name="Jargeat P."/>
            <person name="Nagy L.G."/>
            <person name="Floudas D."/>
            <person name="Copeland A."/>
            <person name="Barry K.W."/>
            <person name="Cichocki N."/>
            <person name="Veneault-Fourrey C."/>
            <person name="LaButti K."/>
            <person name="Lindquist E.A."/>
            <person name="Lipzen A."/>
            <person name="Lundell T."/>
            <person name="Morin E."/>
            <person name="Murat C."/>
            <person name="Sun H."/>
            <person name="Tunlid A."/>
            <person name="Henrissat B."/>
            <person name="Grigoriev I.V."/>
            <person name="Hibbett D.S."/>
            <person name="Martin F."/>
            <person name="Nordberg H.P."/>
            <person name="Cantor M.N."/>
            <person name="Hua S.X."/>
        </authorList>
    </citation>
    <scope>NUCLEOTIDE SEQUENCE [LARGE SCALE GENOMIC DNA]</scope>
    <source>
        <strain evidence="2 3">Ve08.2h10</strain>
    </source>
</reference>
<feature type="transmembrane region" description="Helical" evidence="1">
    <location>
        <begin position="20"/>
        <end position="38"/>
    </location>
</feature>
<keyword evidence="1" id="KW-0812">Transmembrane</keyword>
<dbReference type="Proteomes" id="UP000054538">
    <property type="component" value="Unassembled WGS sequence"/>
</dbReference>
<feature type="transmembrane region" description="Helical" evidence="1">
    <location>
        <begin position="59"/>
        <end position="77"/>
    </location>
</feature>
<keyword evidence="3" id="KW-1185">Reference proteome</keyword>
<dbReference type="HOGENOM" id="CLU_2484013_0_0_1"/>
<keyword evidence="1" id="KW-0472">Membrane</keyword>
<sequence length="87" mass="10208">MTQSLVPSSRSLFPRSLPESLGLLCCSFEGFVSLHLLIMKTIRSLFHRRKRRAVDHEQLYILQLVSVFRFAIPLIYWHCDAQVGHYF</sequence>
<proteinExistence type="predicted"/>
<dbReference type="EMBL" id="KN825341">
    <property type="protein sequence ID" value="KIK91840.1"/>
    <property type="molecule type" value="Genomic_DNA"/>
</dbReference>
<keyword evidence="1" id="KW-1133">Transmembrane helix</keyword>
<dbReference type="InParanoid" id="A0A0D0E3X2"/>
<dbReference type="AlphaFoldDB" id="A0A0D0E3X2"/>
<evidence type="ECO:0000256" key="1">
    <source>
        <dbReference type="SAM" id="Phobius"/>
    </source>
</evidence>
<reference evidence="3" key="2">
    <citation type="submission" date="2015-01" db="EMBL/GenBank/DDBJ databases">
        <title>Evolutionary Origins and Diversification of the Mycorrhizal Mutualists.</title>
        <authorList>
            <consortium name="DOE Joint Genome Institute"/>
            <consortium name="Mycorrhizal Genomics Consortium"/>
            <person name="Kohler A."/>
            <person name="Kuo A."/>
            <person name="Nagy L.G."/>
            <person name="Floudas D."/>
            <person name="Copeland A."/>
            <person name="Barry K.W."/>
            <person name="Cichocki N."/>
            <person name="Veneault-Fourrey C."/>
            <person name="LaButti K."/>
            <person name="Lindquist E.A."/>
            <person name="Lipzen A."/>
            <person name="Lundell T."/>
            <person name="Morin E."/>
            <person name="Murat C."/>
            <person name="Riley R."/>
            <person name="Ohm R."/>
            <person name="Sun H."/>
            <person name="Tunlid A."/>
            <person name="Henrissat B."/>
            <person name="Grigoriev I.V."/>
            <person name="Hibbett D.S."/>
            <person name="Martin F."/>
        </authorList>
    </citation>
    <scope>NUCLEOTIDE SEQUENCE [LARGE SCALE GENOMIC DNA]</scope>
    <source>
        <strain evidence="3">Ve08.2h10</strain>
    </source>
</reference>
<organism evidence="2 3">
    <name type="scientific">Paxillus rubicundulus Ve08.2h10</name>
    <dbReference type="NCBI Taxonomy" id="930991"/>
    <lineage>
        <taxon>Eukaryota</taxon>
        <taxon>Fungi</taxon>
        <taxon>Dikarya</taxon>
        <taxon>Basidiomycota</taxon>
        <taxon>Agaricomycotina</taxon>
        <taxon>Agaricomycetes</taxon>
        <taxon>Agaricomycetidae</taxon>
        <taxon>Boletales</taxon>
        <taxon>Paxilineae</taxon>
        <taxon>Paxillaceae</taxon>
        <taxon>Paxillus</taxon>
    </lineage>
</organism>
<accession>A0A0D0E3X2</accession>
<protein>
    <submittedName>
        <fullName evidence="2">Uncharacterized protein</fullName>
    </submittedName>
</protein>